<name>A0ACB9QWS2_9MYRT</name>
<dbReference type="Proteomes" id="UP001057402">
    <property type="component" value="Chromosome 5"/>
</dbReference>
<organism evidence="1 2">
    <name type="scientific">Melastoma candidum</name>
    <dbReference type="NCBI Taxonomy" id="119954"/>
    <lineage>
        <taxon>Eukaryota</taxon>
        <taxon>Viridiplantae</taxon>
        <taxon>Streptophyta</taxon>
        <taxon>Embryophyta</taxon>
        <taxon>Tracheophyta</taxon>
        <taxon>Spermatophyta</taxon>
        <taxon>Magnoliopsida</taxon>
        <taxon>eudicotyledons</taxon>
        <taxon>Gunneridae</taxon>
        <taxon>Pentapetalae</taxon>
        <taxon>rosids</taxon>
        <taxon>malvids</taxon>
        <taxon>Myrtales</taxon>
        <taxon>Melastomataceae</taxon>
        <taxon>Melastomatoideae</taxon>
        <taxon>Melastomateae</taxon>
        <taxon>Melastoma</taxon>
    </lineage>
</organism>
<gene>
    <name evidence="1" type="ORF">MLD38_018775</name>
</gene>
<reference evidence="2" key="1">
    <citation type="journal article" date="2023" name="Front. Plant Sci.">
        <title>Chromosomal-level genome assembly of Melastoma candidum provides insights into trichome evolution.</title>
        <authorList>
            <person name="Zhong Y."/>
            <person name="Wu W."/>
            <person name="Sun C."/>
            <person name="Zou P."/>
            <person name="Liu Y."/>
            <person name="Dai S."/>
            <person name="Zhou R."/>
        </authorList>
    </citation>
    <scope>NUCLEOTIDE SEQUENCE [LARGE SCALE GENOMIC DNA]</scope>
</reference>
<dbReference type="EMBL" id="CM042884">
    <property type="protein sequence ID" value="KAI4370421.1"/>
    <property type="molecule type" value="Genomic_DNA"/>
</dbReference>
<protein>
    <submittedName>
        <fullName evidence="1">Uncharacterized protein</fullName>
    </submittedName>
</protein>
<evidence type="ECO:0000313" key="2">
    <source>
        <dbReference type="Proteomes" id="UP001057402"/>
    </source>
</evidence>
<accession>A0ACB9QWS2</accession>
<evidence type="ECO:0000313" key="1">
    <source>
        <dbReference type="EMBL" id="KAI4370421.1"/>
    </source>
</evidence>
<comment type="caution">
    <text evidence="1">The sequence shown here is derived from an EMBL/GenBank/DDBJ whole genome shotgun (WGS) entry which is preliminary data.</text>
</comment>
<keyword evidence="2" id="KW-1185">Reference proteome</keyword>
<proteinExistence type="predicted"/>
<sequence>MTVTIPDVAFLTCCYPYGQSVRLIEEVGDFKFEKKQRIKIVIEAHLSKDSTDWGKEEEYQFMVWWLSRYIYCSRSKQSLKYMASMANSLVKAKEPVAMASFLLSLVYRAQFEVVTIDLKNPGGLPSRPTLGPLWITATWAHLYFPHLHNFELPSDKDPSAFCGLSIIHFFPSENWERDTASGCLHRLLHTEKPCWRPFPQNDKMYELRQYLESHHFRDHALTPRDLVASDTRGFFVEVYNPQFVVRQQGFAQSSPFPFIDSFNMDLEGHISIDFNYDSSVSVDLRFEDDSTELSRRPRKTKPTPIRDETLLNEDDAVEADPQNVTDKEALPSSKEIEVVTW</sequence>